<comment type="caution">
    <text evidence="2">The sequence shown here is derived from an EMBL/GenBank/DDBJ whole genome shotgun (WGS) entry which is preliminary data.</text>
</comment>
<evidence type="ECO:0000313" key="2">
    <source>
        <dbReference type="EMBL" id="MEM5286984.1"/>
    </source>
</evidence>
<dbReference type="Proteomes" id="UP001494588">
    <property type="component" value="Unassembled WGS sequence"/>
</dbReference>
<dbReference type="EMBL" id="JAZHGC010000011">
    <property type="protein sequence ID" value="MEM5286984.1"/>
    <property type="molecule type" value="Genomic_DNA"/>
</dbReference>
<name>A0ABU9QC87_9BURK</name>
<reference evidence="2 3" key="1">
    <citation type="submission" date="2024-01" db="EMBL/GenBank/DDBJ databases">
        <title>The diversity of rhizobia nodulating Mimosa spp. in eleven states of Brazil covering several biomes is determined by host plant, location, and edaphic factors.</title>
        <authorList>
            <person name="Rouws L."/>
            <person name="Barauna A."/>
            <person name="Beukes C."/>
            <person name="De Faria S.M."/>
            <person name="Gross E."/>
            <person name="Dos Reis Junior F.B."/>
            <person name="Simon M."/>
            <person name="Maluk M."/>
            <person name="Odee D.W."/>
            <person name="Kenicer G."/>
            <person name="Young J.P.W."/>
            <person name="Reis V.M."/>
            <person name="Zilli J."/>
            <person name="James E.K."/>
        </authorList>
    </citation>
    <scope>NUCLEOTIDE SEQUENCE [LARGE SCALE GENOMIC DNA]</scope>
    <source>
        <strain evidence="2 3">JPY77</strain>
    </source>
</reference>
<proteinExistence type="predicted"/>
<protein>
    <submittedName>
        <fullName evidence="2">Uncharacterized protein</fullName>
    </submittedName>
</protein>
<evidence type="ECO:0000313" key="3">
    <source>
        <dbReference type="Proteomes" id="UP001494588"/>
    </source>
</evidence>
<evidence type="ECO:0000256" key="1">
    <source>
        <dbReference type="SAM" id="MobiDB-lite"/>
    </source>
</evidence>
<keyword evidence="3" id="KW-1185">Reference proteome</keyword>
<feature type="region of interest" description="Disordered" evidence="1">
    <location>
        <begin position="112"/>
        <end position="142"/>
    </location>
</feature>
<accession>A0ABU9QC87</accession>
<gene>
    <name evidence="2" type="ORF">V4C55_14775</name>
</gene>
<organism evidence="2 3">
    <name type="scientific">Paraburkholderia sabiae</name>
    <dbReference type="NCBI Taxonomy" id="273251"/>
    <lineage>
        <taxon>Bacteria</taxon>
        <taxon>Pseudomonadati</taxon>
        <taxon>Pseudomonadota</taxon>
        <taxon>Betaproteobacteria</taxon>
        <taxon>Burkholderiales</taxon>
        <taxon>Burkholderiaceae</taxon>
        <taxon>Paraburkholderia</taxon>
    </lineage>
</organism>
<sequence>MIVSAAHQVMSALRRHSYLWLAGVSFGLVCAPLSAKEPVKRHVREHVHARADSRLPAALFYSYPPVPSTTYAPRHHVRPYALNMPLRIDQPGYGRRERYGATPDYGRFPYGQVTGGAQLSGPGGTQGDQGLPAYPLSADPAAGASSVTSDDWSFSASPVINLNHSHERGATFSIRHDF</sequence>
<dbReference type="RefSeq" id="WP_201659581.1">
    <property type="nucleotide sequence ID" value="NZ_CAJHCS010000035.1"/>
</dbReference>